<evidence type="ECO:0000313" key="2">
    <source>
        <dbReference type="Proteomes" id="UP000016933"/>
    </source>
</evidence>
<protein>
    <submittedName>
        <fullName evidence="1">Uncharacterized protein</fullName>
    </submittedName>
</protein>
<feature type="non-terminal residue" evidence="1">
    <location>
        <position position="1"/>
    </location>
</feature>
<keyword evidence="2" id="KW-1185">Reference proteome</keyword>
<dbReference type="Proteomes" id="UP000016933">
    <property type="component" value="Unassembled WGS sequence"/>
</dbReference>
<dbReference type="eggNOG" id="ENOG502QPIS">
    <property type="taxonomic scope" value="Eukaryota"/>
</dbReference>
<organism evidence="1 2">
    <name type="scientific">Dothistroma septosporum (strain NZE10 / CBS 128990)</name>
    <name type="common">Red band needle blight fungus</name>
    <name type="synonym">Mycosphaerella pini</name>
    <dbReference type="NCBI Taxonomy" id="675120"/>
    <lineage>
        <taxon>Eukaryota</taxon>
        <taxon>Fungi</taxon>
        <taxon>Dikarya</taxon>
        <taxon>Ascomycota</taxon>
        <taxon>Pezizomycotina</taxon>
        <taxon>Dothideomycetes</taxon>
        <taxon>Dothideomycetidae</taxon>
        <taxon>Mycosphaerellales</taxon>
        <taxon>Mycosphaerellaceae</taxon>
        <taxon>Dothistroma</taxon>
    </lineage>
</organism>
<dbReference type="HOGENOM" id="CLU_2126901_0_0_1"/>
<evidence type="ECO:0000313" key="1">
    <source>
        <dbReference type="EMBL" id="EME50402.1"/>
    </source>
</evidence>
<gene>
    <name evidence="1" type="ORF">DOTSEDRAFT_100065</name>
</gene>
<feature type="non-terminal residue" evidence="1">
    <location>
        <position position="114"/>
    </location>
</feature>
<dbReference type="STRING" id="675120.N1Q3W8"/>
<proteinExistence type="predicted"/>
<accession>N1Q3W8</accession>
<reference evidence="1 2" key="2">
    <citation type="journal article" date="2012" name="PLoS Pathog.">
        <title>Diverse lifestyles and strategies of plant pathogenesis encoded in the genomes of eighteen Dothideomycetes fungi.</title>
        <authorList>
            <person name="Ohm R.A."/>
            <person name="Feau N."/>
            <person name="Henrissat B."/>
            <person name="Schoch C.L."/>
            <person name="Horwitz B.A."/>
            <person name="Barry K.W."/>
            <person name="Condon B.J."/>
            <person name="Copeland A.C."/>
            <person name="Dhillon B."/>
            <person name="Glaser F."/>
            <person name="Hesse C.N."/>
            <person name="Kosti I."/>
            <person name="LaButti K."/>
            <person name="Lindquist E.A."/>
            <person name="Lucas S."/>
            <person name="Salamov A.A."/>
            <person name="Bradshaw R.E."/>
            <person name="Ciuffetti L."/>
            <person name="Hamelin R.C."/>
            <person name="Kema G.H.J."/>
            <person name="Lawrence C."/>
            <person name="Scott J.A."/>
            <person name="Spatafora J.W."/>
            <person name="Turgeon B.G."/>
            <person name="de Wit P.J.G.M."/>
            <person name="Zhong S."/>
            <person name="Goodwin S.B."/>
            <person name="Grigoriev I.V."/>
        </authorList>
    </citation>
    <scope>NUCLEOTIDE SEQUENCE [LARGE SCALE GENOMIC DNA]</scope>
    <source>
        <strain evidence="2">NZE10 / CBS 128990</strain>
    </source>
</reference>
<dbReference type="AlphaFoldDB" id="N1Q3W8"/>
<sequence length="114" mass="12197">YPYRTASSSDVPFGSGVNTLISYPSRPTTSRRSSGMIATWNRGTVSRLGGPTCMRMAIEDAFAVDLYDSDIDAGDEDGHIEARTSNLQHVVDPITAASAGHAVLVFGNANLRYT</sequence>
<reference evidence="2" key="1">
    <citation type="journal article" date="2012" name="PLoS Genet.">
        <title>The genomes of the fungal plant pathogens Cladosporium fulvum and Dothistroma septosporum reveal adaptation to different hosts and lifestyles but also signatures of common ancestry.</title>
        <authorList>
            <person name="de Wit P.J.G.M."/>
            <person name="van der Burgt A."/>
            <person name="Oekmen B."/>
            <person name="Stergiopoulos I."/>
            <person name="Abd-Elsalam K.A."/>
            <person name="Aerts A.L."/>
            <person name="Bahkali A.H."/>
            <person name="Beenen H.G."/>
            <person name="Chettri P."/>
            <person name="Cox M.P."/>
            <person name="Datema E."/>
            <person name="de Vries R.P."/>
            <person name="Dhillon B."/>
            <person name="Ganley A.R."/>
            <person name="Griffiths S.A."/>
            <person name="Guo Y."/>
            <person name="Hamelin R.C."/>
            <person name="Henrissat B."/>
            <person name="Kabir M.S."/>
            <person name="Jashni M.K."/>
            <person name="Kema G."/>
            <person name="Klaubauf S."/>
            <person name="Lapidus A."/>
            <person name="Levasseur A."/>
            <person name="Lindquist E."/>
            <person name="Mehrabi R."/>
            <person name="Ohm R.A."/>
            <person name="Owen T.J."/>
            <person name="Salamov A."/>
            <person name="Schwelm A."/>
            <person name="Schijlen E."/>
            <person name="Sun H."/>
            <person name="van den Burg H.A."/>
            <person name="van Ham R.C.H.J."/>
            <person name="Zhang S."/>
            <person name="Goodwin S.B."/>
            <person name="Grigoriev I.V."/>
            <person name="Collemare J."/>
            <person name="Bradshaw R.E."/>
        </authorList>
    </citation>
    <scope>NUCLEOTIDE SEQUENCE [LARGE SCALE GENOMIC DNA]</scope>
    <source>
        <strain evidence="2">NZE10 / CBS 128990</strain>
    </source>
</reference>
<dbReference type="EMBL" id="KB446535">
    <property type="protein sequence ID" value="EME50402.1"/>
    <property type="molecule type" value="Genomic_DNA"/>
</dbReference>
<name>N1Q3W8_DOTSN</name>
<dbReference type="OrthoDB" id="40902at2759"/>